<evidence type="ECO:0000313" key="3">
    <source>
        <dbReference type="Proteomes" id="UP000236621"/>
    </source>
</evidence>
<name>A0A2K3Q6C7_9HYPO</name>
<dbReference type="OrthoDB" id="5235746at2759"/>
<feature type="compositionally biased region" description="Low complexity" evidence="1">
    <location>
        <begin position="74"/>
        <end position="86"/>
    </location>
</feature>
<reference evidence="2 3" key="1">
    <citation type="submission" date="2017-08" db="EMBL/GenBank/DDBJ databases">
        <title>Harnessing the power of phylogenomics to disentangle the directionality and signatures of interkingdom host jumping in the parasitic fungal genus Tolypocladium.</title>
        <authorList>
            <person name="Quandt C.A."/>
            <person name="Patterson W."/>
            <person name="Spatafora J.W."/>
        </authorList>
    </citation>
    <scope>NUCLEOTIDE SEQUENCE [LARGE SCALE GENOMIC DNA]</scope>
    <source>
        <strain evidence="2 3">CBS 113982</strain>
    </source>
</reference>
<feature type="region of interest" description="Disordered" evidence="1">
    <location>
        <begin position="31"/>
        <end position="319"/>
    </location>
</feature>
<dbReference type="AlphaFoldDB" id="A0A2K3Q6C7"/>
<dbReference type="Proteomes" id="UP000236621">
    <property type="component" value="Unassembled WGS sequence"/>
</dbReference>
<protein>
    <submittedName>
        <fullName evidence="2">Uncharacterized protein</fullName>
    </submittedName>
</protein>
<feature type="compositionally biased region" description="Basic and acidic residues" evidence="1">
    <location>
        <begin position="267"/>
        <end position="277"/>
    </location>
</feature>
<comment type="caution">
    <text evidence="2">The sequence shown here is derived from an EMBL/GenBank/DDBJ whole genome shotgun (WGS) entry which is preliminary data.</text>
</comment>
<feature type="compositionally biased region" description="Basic and acidic residues" evidence="1">
    <location>
        <begin position="109"/>
        <end position="127"/>
    </location>
</feature>
<evidence type="ECO:0000256" key="1">
    <source>
        <dbReference type="SAM" id="MobiDB-lite"/>
    </source>
</evidence>
<keyword evidence="3" id="KW-1185">Reference proteome</keyword>
<gene>
    <name evidence="2" type="ORF">TCAP_06905</name>
</gene>
<sequence>MPGTGEHGRCWIQDADSLNLLVGAPEATALEARGGAPTMDGPPFPALCHSAPPGCRPGKLDQPDQLDRRENKMPDGAGPAVAAPRPVEIESVPETPVNGSTPAGGTPRPELKIAQEPAPAKESRDAHVFLTEAQEPPPIPTASIPSGEPVSDIVIGNAATSSLNGETKPAKTAAVATHTGPVAEPVPAPAPAHVPMTGPVSIPNPAPAVAPQPANPTGHAGSLKLNEPDAPPAPSEPAKPAEPSGPMAGEKRKFDSVARANPPPLPSDKKPKVDDGSAKTNGGAPAHKAGPGRPRKDKKAAPVVGKTARKTRSQGPADA</sequence>
<feature type="compositionally biased region" description="Pro residues" evidence="1">
    <location>
        <begin position="202"/>
        <end position="214"/>
    </location>
</feature>
<proteinExistence type="predicted"/>
<accession>A0A2K3Q6C7</accession>
<evidence type="ECO:0000313" key="2">
    <source>
        <dbReference type="EMBL" id="PNY23146.1"/>
    </source>
</evidence>
<feature type="compositionally biased region" description="Basic and acidic residues" evidence="1">
    <location>
        <begin position="58"/>
        <end position="73"/>
    </location>
</feature>
<dbReference type="EMBL" id="NRSZ01001138">
    <property type="protein sequence ID" value="PNY23146.1"/>
    <property type="molecule type" value="Genomic_DNA"/>
</dbReference>
<organism evidence="2 3">
    <name type="scientific">Tolypocladium capitatum</name>
    <dbReference type="NCBI Taxonomy" id="45235"/>
    <lineage>
        <taxon>Eukaryota</taxon>
        <taxon>Fungi</taxon>
        <taxon>Dikarya</taxon>
        <taxon>Ascomycota</taxon>
        <taxon>Pezizomycotina</taxon>
        <taxon>Sordariomycetes</taxon>
        <taxon>Hypocreomycetidae</taxon>
        <taxon>Hypocreales</taxon>
        <taxon>Ophiocordycipitaceae</taxon>
        <taxon>Tolypocladium</taxon>
    </lineage>
</organism>